<reference evidence="1" key="2">
    <citation type="journal article" date="2022" name="New Phytol.">
        <title>Evolutionary transition to the ectomycorrhizal habit in the genomes of a hyperdiverse lineage of mushroom-forming fungi.</title>
        <authorList>
            <person name="Looney B."/>
            <person name="Miyauchi S."/>
            <person name="Morin E."/>
            <person name="Drula E."/>
            <person name="Courty P.E."/>
            <person name="Kohler A."/>
            <person name="Kuo A."/>
            <person name="LaButti K."/>
            <person name="Pangilinan J."/>
            <person name="Lipzen A."/>
            <person name="Riley R."/>
            <person name="Andreopoulos W."/>
            <person name="He G."/>
            <person name="Johnson J."/>
            <person name="Nolan M."/>
            <person name="Tritt A."/>
            <person name="Barry K.W."/>
            <person name="Grigoriev I.V."/>
            <person name="Nagy L.G."/>
            <person name="Hibbett D."/>
            <person name="Henrissat B."/>
            <person name="Matheny P.B."/>
            <person name="Labbe J."/>
            <person name="Martin F.M."/>
        </authorList>
    </citation>
    <scope>NUCLEOTIDE SEQUENCE</scope>
    <source>
        <strain evidence="1">FP105234-sp</strain>
    </source>
</reference>
<gene>
    <name evidence="1" type="ORF">FA95DRAFT_1555047</name>
</gene>
<evidence type="ECO:0000313" key="1">
    <source>
        <dbReference type="EMBL" id="KAI0051002.1"/>
    </source>
</evidence>
<accession>A0ACB8S4D8</accession>
<reference evidence="1" key="1">
    <citation type="submission" date="2021-02" db="EMBL/GenBank/DDBJ databases">
        <authorList>
            <consortium name="DOE Joint Genome Institute"/>
            <person name="Ahrendt S."/>
            <person name="Looney B.P."/>
            <person name="Miyauchi S."/>
            <person name="Morin E."/>
            <person name="Drula E."/>
            <person name="Courty P.E."/>
            <person name="Chicoki N."/>
            <person name="Fauchery L."/>
            <person name="Kohler A."/>
            <person name="Kuo A."/>
            <person name="Labutti K."/>
            <person name="Pangilinan J."/>
            <person name="Lipzen A."/>
            <person name="Riley R."/>
            <person name="Andreopoulos W."/>
            <person name="He G."/>
            <person name="Johnson J."/>
            <person name="Barry K.W."/>
            <person name="Grigoriev I.V."/>
            <person name="Nagy L."/>
            <person name="Hibbett D."/>
            <person name="Henrissat B."/>
            <person name="Matheny P.B."/>
            <person name="Labbe J."/>
            <person name="Martin F."/>
        </authorList>
    </citation>
    <scope>NUCLEOTIDE SEQUENCE</scope>
    <source>
        <strain evidence="1">FP105234-sp</strain>
    </source>
</reference>
<keyword evidence="1" id="KW-0808">Transferase</keyword>
<sequence>MTSFINTARSHFPSLESGYIFADNAGGSQCARDVVDKLSDYLLRTNVQLGADYSVSVTSTRRVAEGVQAAATLFNAGSPDEVAFASSSTMNMENLARALEGDVLSDEEIIVTGEHEANVGPWKKLAHRKSIQLKYWRPRISSPNNPYSIVLDVEDLLPLITSKTRLVAFTACSNILGSIVPVKDVIKATRAKATKEGVRKIEFSVDCVAYAPHRRIDVQDWDVDYAVFSFYKVYGPHISALYARAASLHSSLSPLTHHFLRVVDVSYKLNPGGPGYETVYAVTGVLDYLRALAPTGTDDLDAAFAAIAAHEQALLDPLLAYLRQREPRGVRIVGSEEGGLARAPTLSFVVVGERPIKSKDVVKAFDDKGGVGIRYGHFYAHTLVDELEPKLDIDDAVVRISLVHYNTVEEVTRIIEILDEVLA</sequence>
<evidence type="ECO:0000313" key="2">
    <source>
        <dbReference type="Proteomes" id="UP000814033"/>
    </source>
</evidence>
<dbReference type="Proteomes" id="UP000814033">
    <property type="component" value="Unassembled WGS sequence"/>
</dbReference>
<dbReference type="EMBL" id="MU275856">
    <property type="protein sequence ID" value="KAI0051002.1"/>
    <property type="molecule type" value="Genomic_DNA"/>
</dbReference>
<organism evidence="1 2">
    <name type="scientific">Auriscalpium vulgare</name>
    <dbReference type="NCBI Taxonomy" id="40419"/>
    <lineage>
        <taxon>Eukaryota</taxon>
        <taxon>Fungi</taxon>
        <taxon>Dikarya</taxon>
        <taxon>Basidiomycota</taxon>
        <taxon>Agaricomycotina</taxon>
        <taxon>Agaricomycetes</taxon>
        <taxon>Russulales</taxon>
        <taxon>Auriscalpiaceae</taxon>
        <taxon>Auriscalpium</taxon>
    </lineage>
</organism>
<comment type="caution">
    <text evidence="1">The sequence shown here is derived from an EMBL/GenBank/DDBJ whole genome shotgun (WGS) entry which is preliminary data.</text>
</comment>
<keyword evidence="2" id="KW-1185">Reference proteome</keyword>
<name>A0ACB8S4D8_9AGAM</name>
<protein>
    <submittedName>
        <fullName evidence="1">PLP-dependent transferase</fullName>
    </submittedName>
</protein>
<proteinExistence type="predicted"/>